<dbReference type="PANTHER" id="PTHR45732">
    <property type="entry name" value="ADP-RIBOSYLATION FACTOR-LIKE PROTEIN 8"/>
    <property type="match status" value="1"/>
</dbReference>
<dbReference type="EMBL" id="CAACVR010000075">
    <property type="protein sequence ID" value="VEU24207.1"/>
    <property type="molecule type" value="Genomic_DNA"/>
</dbReference>
<feature type="binding site" evidence="3">
    <location>
        <begin position="200"/>
        <end position="203"/>
    </location>
    <ligand>
        <name>GTP</name>
        <dbReference type="ChEBI" id="CHEBI:37565"/>
    </ligand>
</feature>
<name>A0A448YTI7_BRENA</name>
<dbReference type="Proteomes" id="UP000290900">
    <property type="component" value="Unassembled WGS sequence"/>
</dbReference>
<evidence type="ECO:0000313" key="6">
    <source>
        <dbReference type="Proteomes" id="UP000290900"/>
    </source>
</evidence>
<reference evidence="5 6" key="1">
    <citation type="submission" date="2018-12" db="EMBL/GenBank/DDBJ databases">
        <authorList>
            <person name="Tiukova I."/>
            <person name="Dainat J."/>
        </authorList>
    </citation>
    <scope>NUCLEOTIDE SEQUENCE [LARGE SCALE GENOMIC DNA]</scope>
</reference>
<accession>A0A448YTI7</accession>
<feature type="compositionally biased region" description="Polar residues" evidence="4">
    <location>
        <begin position="220"/>
        <end position="231"/>
    </location>
</feature>
<dbReference type="SUPFAM" id="SSF52540">
    <property type="entry name" value="P-loop containing nucleoside triphosphate hydrolases"/>
    <property type="match status" value="1"/>
</dbReference>
<evidence type="ECO:0000256" key="1">
    <source>
        <dbReference type="ARBA" id="ARBA00022741"/>
    </source>
</evidence>
<gene>
    <name evidence="5" type="ORF">BRENAR_LOCUS4935</name>
</gene>
<feature type="binding site" evidence="3">
    <location>
        <position position="139"/>
    </location>
    <ligand>
        <name>GTP</name>
        <dbReference type="ChEBI" id="CHEBI:37565"/>
    </ligand>
</feature>
<keyword evidence="2 3" id="KW-0342">GTP-binding</keyword>
<feature type="compositionally biased region" description="Basic residues" evidence="4">
    <location>
        <begin position="252"/>
        <end position="261"/>
    </location>
</feature>
<dbReference type="Pfam" id="PF00025">
    <property type="entry name" value="Arf"/>
    <property type="match status" value="1"/>
</dbReference>
<dbReference type="PANTHER" id="PTHR45732:SF7">
    <property type="entry name" value="ADP-RIBOSYLATION FACTOR-LIKE PROTEIN 8"/>
    <property type="match status" value="1"/>
</dbReference>
<dbReference type="InterPro" id="IPR027417">
    <property type="entry name" value="P-loop_NTPase"/>
</dbReference>
<dbReference type="InterPro" id="IPR006689">
    <property type="entry name" value="Small_GTPase_ARF/SAR"/>
</dbReference>
<dbReference type="PROSITE" id="PS51417">
    <property type="entry name" value="ARF"/>
    <property type="match status" value="1"/>
</dbReference>
<feature type="compositionally biased region" description="Basic and acidic residues" evidence="4">
    <location>
        <begin position="232"/>
        <end position="243"/>
    </location>
</feature>
<dbReference type="Gene3D" id="3.40.50.300">
    <property type="entry name" value="P-loop containing nucleotide triphosphate hydrolases"/>
    <property type="match status" value="2"/>
</dbReference>
<keyword evidence="6" id="KW-1185">Reference proteome</keyword>
<evidence type="ECO:0000313" key="5">
    <source>
        <dbReference type="EMBL" id="VEU24207.1"/>
    </source>
</evidence>
<dbReference type="STRING" id="13370.A0A448YTI7"/>
<dbReference type="InParanoid" id="A0A448YTI7"/>
<feature type="region of interest" description="Disordered" evidence="4">
    <location>
        <begin position="96"/>
        <end position="126"/>
    </location>
</feature>
<dbReference type="GO" id="GO:0003924">
    <property type="term" value="F:GTPase activity"/>
    <property type="evidence" value="ECO:0007669"/>
    <property type="project" value="InterPro"/>
</dbReference>
<evidence type="ECO:0000256" key="4">
    <source>
        <dbReference type="SAM" id="MobiDB-lite"/>
    </source>
</evidence>
<dbReference type="GO" id="GO:0005525">
    <property type="term" value="F:GTP binding"/>
    <property type="evidence" value="ECO:0007669"/>
    <property type="project" value="UniProtKB-KW"/>
</dbReference>
<proteinExistence type="predicted"/>
<keyword evidence="1 3" id="KW-0547">Nucleotide-binding</keyword>
<feature type="region of interest" description="Disordered" evidence="4">
    <location>
        <begin position="216"/>
        <end position="261"/>
    </location>
</feature>
<dbReference type="AlphaFoldDB" id="A0A448YTI7"/>
<evidence type="ECO:0000256" key="2">
    <source>
        <dbReference type="ARBA" id="ARBA00023134"/>
    </source>
</evidence>
<dbReference type="OrthoDB" id="2011769at2759"/>
<sequence length="342" mass="38601">MSCWNCLDGVWSELVSFFKPQVYYQLDVLLLGFKNAGKTSFVQALSGGNSQIDTVPTLSMKVSTVKLAANMPRDTLLETTALLESSSLHTRRQVRIYTGPSPKQSPRLEGQECALEDGSSETDNSTQPQLVLKLYDLSGQQKKRHEWKDFMDCHGGKMNYIVYIVDISDSLTLDESVNKLREILRYDSEGIKVPFVIIFNKMDLVDDLEVVIRESEGRQNQKSGGSENSIKVSDRATKVKRSDSMSSETARGHRRASSNNSIHHRRARILLEGTGYHRLLMDYLGILSRGHRLYLGEVELKVDVGLFALSLRQEGNEMVDDLGDVVRWMRAIPVSEVRPRSQ</sequence>
<protein>
    <submittedName>
        <fullName evidence="5">DEKNAAC105455</fullName>
    </submittedName>
</protein>
<organism evidence="5 6">
    <name type="scientific">Brettanomyces naardenensis</name>
    <name type="common">Yeast</name>
    <dbReference type="NCBI Taxonomy" id="13370"/>
    <lineage>
        <taxon>Eukaryota</taxon>
        <taxon>Fungi</taxon>
        <taxon>Dikarya</taxon>
        <taxon>Ascomycota</taxon>
        <taxon>Saccharomycotina</taxon>
        <taxon>Pichiomycetes</taxon>
        <taxon>Pichiales</taxon>
        <taxon>Pichiaceae</taxon>
        <taxon>Brettanomyces</taxon>
    </lineage>
</organism>
<evidence type="ECO:0000256" key="3">
    <source>
        <dbReference type="PIRSR" id="PIRSR606689-1"/>
    </source>
</evidence>